<dbReference type="Gene3D" id="1.25.40.10">
    <property type="entry name" value="Tetratricopeptide repeat domain"/>
    <property type="match status" value="1"/>
</dbReference>
<dbReference type="SUPFAM" id="SSF52540">
    <property type="entry name" value="P-loop containing nucleoside triphosphate hydrolases"/>
    <property type="match status" value="1"/>
</dbReference>
<organism evidence="1 2">
    <name type="scientific">Sorangium cellulosum</name>
    <name type="common">Polyangium cellulosum</name>
    <dbReference type="NCBI Taxonomy" id="56"/>
    <lineage>
        <taxon>Bacteria</taxon>
        <taxon>Pseudomonadati</taxon>
        <taxon>Myxococcota</taxon>
        <taxon>Polyangia</taxon>
        <taxon>Polyangiales</taxon>
        <taxon>Polyangiaceae</taxon>
        <taxon>Sorangium</taxon>
    </lineage>
</organism>
<evidence type="ECO:0000313" key="2">
    <source>
        <dbReference type="Proteomes" id="UP000075420"/>
    </source>
</evidence>
<reference evidence="1 2" key="1">
    <citation type="submission" date="2014-02" db="EMBL/GenBank/DDBJ databases">
        <title>The small core and large imbalanced accessory genome model reveals a collaborative survival strategy of Sorangium cellulosum strains in nature.</title>
        <authorList>
            <person name="Han K."/>
            <person name="Peng R."/>
            <person name="Blom J."/>
            <person name="Li Y.-Z."/>
        </authorList>
    </citation>
    <scope>NUCLEOTIDE SEQUENCE [LARGE SCALE GENOMIC DNA]</scope>
    <source>
        <strain evidence="1 2">So0157-25</strain>
    </source>
</reference>
<dbReference type="AlphaFoldDB" id="A0A150PPI7"/>
<evidence type="ECO:0000313" key="1">
    <source>
        <dbReference type="EMBL" id="KYF57560.1"/>
    </source>
</evidence>
<gene>
    <name evidence="1" type="ORF">BE08_03405</name>
</gene>
<dbReference type="InterPro" id="IPR027417">
    <property type="entry name" value="P-loop_NTPase"/>
</dbReference>
<accession>A0A150PPI7</accession>
<comment type="caution">
    <text evidence="1">The sequence shown here is derived from an EMBL/GenBank/DDBJ whole genome shotgun (WGS) entry which is preliminary data.</text>
</comment>
<sequence>MVWRVEKTEVRAEQVDRLTKEVQEGRRVVVTGPDGRGKTDVLLDVTRRLGEQALLVRVPSGLDQVEAVVIQVAAGLGDQALREVDAALHDHVDRLDPALNVLRRHSRGRLLVVDDIDCLAPNAGDMDLDGVVRERREALDAWLVEHASLGSSEAGFDRLGLRTLALPTPDAPPLRLVNDVEHDVMPVWKSVGGDLGRFRLAMALAQIEQSPPDARVGREDRLLEAIWAALSGSQREVLGLLAIHGRPLPDEVWQSLPSPLSPPVISQVRSLTSIIGSDGRSLWIEGPARRFAEARLSPEERVHAHLCLAAAFAGELRGDEPNAWSKAAALVEAGRHYAAAGQPDRALLFARYGVALLLDLARQRSLMGRFQQSEYDAAAAIYETILNLPEDRMGPRAWAYAKHYLHYNRYKAKPALVEPVSKTEAGYRASIERWPENALFWSRLALTQFLQGERGRALSTLKEAREKVPAHRRKEWYLRCRTAQHLLRFEPSHIVDALHVWEHHEARDHREKEAEEELYTALSRGFSAALLEAPGVPTVHLHREIKVTITRTSKGFSCTLEELYVSARADTPLAALAAAIMKLRKETEHFRRALTHTLDPAARAQKQRLLGSVDIVASRLLGEVPETTWILGKVIADQDGSMVVREVGSSARTFALGVADALDPSLVPDTHPRLVRVRTGLAGEPVGPVVELDKPLGRDPERLWAEWRKRLGEAEPSHE</sequence>
<proteinExistence type="predicted"/>
<dbReference type="EMBL" id="JELY01000923">
    <property type="protein sequence ID" value="KYF57560.1"/>
    <property type="molecule type" value="Genomic_DNA"/>
</dbReference>
<dbReference type="SUPFAM" id="SSF48452">
    <property type="entry name" value="TPR-like"/>
    <property type="match status" value="1"/>
</dbReference>
<name>A0A150PPI7_SORCE</name>
<dbReference type="Proteomes" id="UP000075420">
    <property type="component" value="Unassembled WGS sequence"/>
</dbReference>
<dbReference type="InterPro" id="IPR011990">
    <property type="entry name" value="TPR-like_helical_dom_sf"/>
</dbReference>
<protein>
    <submittedName>
        <fullName evidence="1">Uncharacterized protein</fullName>
    </submittedName>
</protein>